<evidence type="ECO:0000313" key="8">
    <source>
        <dbReference type="Proteomes" id="UP000251341"/>
    </source>
</evidence>
<evidence type="ECO:0000256" key="1">
    <source>
        <dbReference type="ARBA" id="ARBA00004370"/>
    </source>
</evidence>
<dbReference type="GO" id="GO:0016020">
    <property type="term" value="C:membrane"/>
    <property type="evidence" value="ECO:0007669"/>
    <property type="project" value="UniProtKB-SubCell"/>
</dbReference>
<feature type="transmembrane region" description="Helical" evidence="5">
    <location>
        <begin position="40"/>
        <end position="63"/>
    </location>
</feature>
<protein>
    <recommendedName>
        <fullName evidence="6">TMEM205-like domain-containing protein</fullName>
    </recommendedName>
</protein>
<evidence type="ECO:0000256" key="5">
    <source>
        <dbReference type="SAM" id="Phobius"/>
    </source>
</evidence>
<sequence>MARLHLFLAALWWGSLCAVGFMVVPMLFMHLETPAIAGHMAAKLFTAQSWLSLMCGLLLLLAAKRLDQDESHTPSPWVIAGMLCALLIEVGVKPHIMARDNMALWHNLGTALYVLQWLCAGKTLWALSPAQTELAVAASSEQSD</sequence>
<keyword evidence="4 5" id="KW-0472">Membrane</keyword>
<evidence type="ECO:0000313" key="7">
    <source>
        <dbReference type="EMBL" id="PUE60437.1"/>
    </source>
</evidence>
<dbReference type="RefSeq" id="WP_108360092.1">
    <property type="nucleotide sequence ID" value="NZ_NESP01000001.1"/>
</dbReference>
<evidence type="ECO:0000256" key="3">
    <source>
        <dbReference type="ARBA" id="ARBA00022989"/>
    </source>
</evidence>
<accession>A0A315G444</accession>
<name>A0A315G444_9BURK</name>
<feature type="transmembrane region" description="Helical" evidence="5">
    <location>
        <begin position="75"/>
        <end position="92"/>
    </location>
</feature>
<evidence type="ECO:0000259" key="6">
    <source>
        <dbReference type="Pfam" id="PF13664"/>
    </source>
</evidence>
<reference evidence="7 8" key="1">
    <citation type="submission" date="2017-04" db="EMBL/GenBank/DDBJ databases">
        <title>Unexpected and diverse lifestyles within the genus Limnohabitans.</title>
        <authorList>
            <person name="Kasalicky V."/>
            <person name="Mehrshad M."/>
            <person name="Andrei S.-A."/>
            <person name="Salcher M."/>
            <person name="Kratochvilova H."/>
            <person name="Simek K."/>
            <person name="Ghai R."/>
        </authorList>
    </citation>
    <scope>NUCLEOTIDE SEQUENCE [LARGE SCALE GENOMIC DNA]</scope>
    <source>
        <strain evidence="7 8">MWH-C5</strain>
    </source>
</reference>
<evidence type="ECO:0000256" key="4">
    <source>
        <dbReference type="ARBA" id="ARBA00023136"/>
    </source>
</evidence>
<dbReference type="Pfam" id="PF13664">
    <property type="entry name" value="DUF4149"/>
    <property type="match status" value="1"/>
</dbReference>
<dbReference type="Proteomes" id="UP000251341">
    <property type="component" value="Unassembled WGS sequence"/>
</dbReference>
<comment type="subcellular location">
    <subcellularLocation>
        <location evidence="1">Membrane</location>
    </subcellularLocation>
</comment>
<dbReference type="AlphaFoldDB" id="A0A315G444"/>
<feature type="domain" description="TMEM205-like" evidence="6">
    <location>
        <begin position="8"/>
        <end position="98"/>
    </location>
</feature>
<dbReference type="InterPro" id="IPR025423">
    <property type="entry name" value="TMEM205-like"/>
</dbReference>
<evidence type="ECO:0000256" key="2">
    <source>
        <dbReference type="ARBA" id="ARBA00022692"/>
    </source>
</evidence>
<keyword evidence="8" id="KW-1185">Reference proteome</keyword>
<gene>
    <name evidence="7" type="ORF">B9Z44_13170</name>
</gene>
<proteinExistence type="predicted"/>
<comment type="caution">
    <text evidence="7">The sequence shown here is derived from an EMBL/GenBank/DDBJ whole genome shotgun (WGS) entry which is preliminary data.</text>
</comment>
<organism evidence="7 8">
    <name type="scientific">Limnohabitans curvus</name>
    <dbReference type="NCBI Taxonomy" id="323423"/>
    <lineage>
        <taxon>Bacteria</taxon>
        <taxon>Pseudomonadati</taxon>
        <taxon>Pseudomonadota</taxon>
        <taxon>Betaproteobacteria</taxon>
        <taxon>Burkholderiales</taxon>
        <taxon>Comamonadaceae</taxon>
        <taxon>Limnohabitans</taxon>
    </lineage>
</organism>
<feature type="transmembrane region" description="Helical" evidence="5">
    <location>
        <begin position="6"/>
        <end position="28"/>
    </location>
</feature>
<dbReference type="EMBL" id="NESP01000001">
    <property type="protein sequence ID" value="PUE60437.1"/>
    <property type="molecule type" value="Genomic_DNA"/>
</dbReference>
<keyword evidence="2 5" id="KW-0812">Transmembrane</keyword>
<keyword evidence="3 5" id="KW-1133">Transmembrane helix</keyword>